<evidence type="ECO:0000256" key="1">
    <source>
        <dbReference type="SAM" id="Phobius"/>
    </source>
</evidence>
<sequence>MIKTKKAVSFIVRALALIAISAIIMQAVFKVVQRKESYEKYADFFDVADQIDVLYLGSPHVINGVNPVQIFEQYGYTGYNMGGHGSVMPSTYWELMLALEYCNPKVVFVDTYMLEKNYQYIDVMDEDATADELNTSVEQLHLNMDCWPYSDVKKAAIEDLIYDEDLHQDFLFDFELYHERWTELDRNDFLRLNGTGDRNLLMGAEQRTKVHGTYTLEDKTEGLSQETVSMQYLRKLIEECQSRGIVVVTMILPLAELQPWDMAVAASTEQISAEYGIPCLNMIQDTSIVNLYTDLNDSGHLNAGGMNRVSAYLGKWLYDNESQILTDHRGASEYSRWSDRVIQMHEAESSIVESSDNAYSALLSLYDETTFDYIVYVKGNSSAYGNVAFLQLIEELSGTTEVETAAAVGGPYLLLHGVADGIENLEICGDQQPAPFGSKLGNITYLGLPDFAAIYVNDDTQNNLLDMNEHYNDDVQILLINRETGQVYSHLCFSL</sequence>
<gene>
    <name evidence="2" type="ORF">SAMN04487884_10744</name>
</gene>
<protein>
    <recommendedName>
        <fullName evidence="4">SGNH/GDSL hydrolase family protein</fullName>
    </recommendedName>
</protein>
<evidence type="ECO:0008006" key="4">
    <source>
        <dbReference type="Google" id="ProtNLM"/>
    </source>
</evidence>
<feature type="transmembrane region" description="Helical" evidence="1">
    <location>
        <begin position="7"/>
        <end position="29"/>
    </location>
</feature>
<keyword evidence="1" id="KW-1133">Transmembrane helix</keyword>
<dbReference type="SUPFAM" id="SSF52266">
    <property type="entry name" value="SGNH hydrolase"/>
    <property type="match status" value="1"/>
</dbReference>
<proteinExistence type="predicted"/>
<dbReference type="Proteomes" id="UP000182584">
    <property type="component" value="Unassembled WGS sequence"/>
</dbReference>
<evidence type="ECO:0000313" key="3">
    <source>
        <dbReference type="Proteomes" id="UP000182584"/>
    </source>
</evidence>
<dbReference type="OrthoDB" id="9796702at2"/>
<dbReference type="EMBL" id="FOGJ01000007">
    <property type="protein sequence ID" value="SER55730.1"/>
    <property type="molecule type" value="Genomic_DNA"/>
</dbReference>
<name>A0A1H9Q5K2_BUTFI</name>
<reference evidence="2 3" key="1">
    <citation type="submission" date="2016-10" db="EMBL/GenBank/DDBJ databases">
        <authorList>
            <person name="de Groot N.N."/>
        </authorList>
    </citation>
    <scope>NUCLEOTIDE SEQUENCE [LARGE SCALE GENOMIC DNA]</scope>
    <source>
        <strain evidence="2 3">AR40</strain>
    </source>
</reference>
<keyword evidence="1" id="KW-0472">Membrane</keyword>
<dbReference type="AlphaFoldDB" id="A0A1H9Q5K2"/>
<accession>A0A1H9Q5K2</accession>
<keyword evidence="1" id="KW-0812">Transmembrane</keyword>
<evidence type="ECO:0000313" key="2">
    <source>
        <dbReference type="EMBL" id="SER55730.1"/>
    </source>
</evidence>
<dbReference type="RefSeq" id="WP_074755228.1">
    <property type="nucleotide sequence ID" value="NZ_FOGJ01000007.1"/>
</dbReference>
<organism evidence="2 3">
    <name type="scientific">Butyrivibrio fibrisolvens</name>
    <dbReference type="NCBI Taxonomy" id="831"/>
    <lineage>
        <taxon>Bacteria</taxon>
        <taxon>Bacillati</taxon>
        <taxon>Bacillota</taxon>
        <taxon>Clostridia</taxon>
        <taxon>Lachnospirales</taxon>
        <taxon>Lachnospiraceae</taxon>
        <taxon>Butyrivibrio</taxon>
    </lineage>
</organism>